<gene>
    <name evidence="1" type="ORF">AVEN_64413_1</name>
</gene>
<keyword evidence="2" id="KW-1185">Reference proteome</keyword>
<dbReference type="AlphaFoldDB" id="A0A4Y2H9G6"/>
<evidence type="ECO:0000313" key="2">
    <source>
        <dbReference type="Proteomes" id="UP000499080"/>
    </source>
</evidence>
<feature type="non-terminal residue" evidence="1">
    <location>
        <position position="111"/>
    </location>
</feature>
<dbReference type="EMBL" id="BGPR01001777">
    <property type="protein sequence ID" value="GBM61656.1"/>
    <property type="molecule type" value="Genomic_DNA"/>
</dbReference>
<dbReference type="Proteomes" id="UP000499080">
    <property type="component" value="Unassembled WGS sequence"/>
</dbReference>
<accession>A0A4Y2H9G6</accession>
<evidence type="ECO:0000313" key="1">
    <source>
        <dbReference type="EMBL" id="GBM61656.1"/>
    </source>
</evidence>
<organism evidence="1 2">
    <name type="scientific">Araneus ventricosus</name>
    <name type="common">Orbweaver spider</name>
    <name type="synonym">Epeira ventricosa</name>
    <dbReference type="NCBI Taxonomy" id="182803"/>
    <lineage>
        <taxon>Eukaryota</taxon>
        <taxon>Metazoa</taxon>
        <taxon>Ecdysozoa</taxon>
        <taxon>Arthropoda</taxon>
        <taxon>Chelicerata</taxon>
        <taxon>Arachnida</taxon>
        <taxon>Araneae</taxon>
        <taxon>Araneomorphae</taxon>
        <taxon>Entelegynae</taxon>
        <taxon>Araneoidea</taxon>
        <taxon>Araneidae</taxon>
        <taxon>Araneus</taxon>
    </lineage>
</organism>
<comment type="caution">
    <text evidence="1">The sequence shown here is derived from an EMBL/GenBank/DDBJ whole genome shotgun (WGS) entry which is preliminary data.</text>
</comment>
<proteinExistence type="predicted"/>
<protein>
    <submittedName>
        <fullName evidence="1">Uncharacterized protein</fullName>
    </submittedName>
</protein>
<sequence>MKSRKQFKIRRVDARCISAIYLLLSESRWVSGGLSAYSVFAIVCNEFGATSLLQVRRLVTNWFEITCFKLALLPCQIAASLQICGARLLQFCYKLKLLSGHGVWSGVILST</sequence>
<name>A0A4Y2H9G6_ARAVE</name>
<reference evidence="1 2" key="1">
    <citation type="journal article" date="2019" name="Sci. Rep.">
        <title>Orb-weaving spider Araneus ventricosus genome elucidates the spidroin gene catalogue.</title>
        <authorList>
            <person name="Kono N."/>
            <person name="Nakamura H."/>
            <person name="Ohtoshi R."/>
            <person name="Moran D.A.P."/>
            <person name="Shinohara A."/>
            <person name="Yoshida Y."/>
            <person name="Fujiwara M."/>
            <person name="Mori M."/>
            <person name="Tomita M."/>
            <person name="Arakawa K."/>
        </authorList>
    </citation>
    <scope>NUCLEOTIDE SEQUENCE [LARGE SCALE GENOMIC DNA]</scope>
</reference>